<dbReference type="RefSeq" id="WP_126003793.1">
    <property type="nucleotide sequence ID" value="NZ_QQYZ01000003.1"/>
</dbReference>
<dbReference type="SUPFAM" id="SSF56266">
    <property type="entry name" value="DmpA/ArgJ-like"/>
    <property type="match status" value="1"/>
</dbReference>
<gene>
    <name evidence="3" type="ORF">DAH66_04905</name>
</gene>
<evidence type="ECO:0000256" key="2">
    <source>
        <dbReference type="SAM" id="SignalP"/>
    </source>
</evidence>
<proteinExistence type="inferred from homology"/>
<dbReference type="PANTHER" id="PTHR36512">
    <property type="entry name" value="D-AMINOPEPTIDASE"/>
    <property type="match status" value="1"/>
</dbReference>
<evidence type="ECO:0000313" key="4">
    <source>
        <dbReference type="Proteomes" id="UP000287746"/>
    </source>
</evidence>
<protein>
    <submittedName>
        <fullName evidence="3">S58 family peptidase</fullName>
    </submittedName>
</protein>
<keyword evidence="2" id="KW-0732">Signal</keyword>
<reference evidence="3 4" key="1">
    <citation type="submission" date="2018-07" db="EMBL/GenBank/DDBJ databases">
        <title>Genomic and Epidemiologic Investigation of an Indolent Hospital Outbreak.</title>
        <authorList>
            <person name="Johnson R.C."/>
            <person name="Deming C."/>
            <person name="Conlan S."/>
            <person name="Zellmer C.J."/>
            <person name="Michelin A.V."/>
            <person name="Lee-Lin S."/>
            <person name="Thomas P.J."/>
            <person name="Park M."/>
            <person name="Weingarten R.A."/>
            <person name="Less J."/>
            <person name="Dekker J.P."/>
            <person name="Frank K.M."/>
            <person name="Musser K.A."/>
            <person name="Mcquiston J.R."/>
            <person name="Henderson D.K."/>
            <person name="Lau A.F."/>
            <person name="Palmore T.N."/>
            <person name="Segre J.A."/>
        </authorList>
    </citation>
    <scope>NUCLEOTIDE SEQUENCE [LARGE SCALE GENOMIC DNA]</scope>
    <source>
        <strain evidence="3 4">SK-CDC1_0717</strain>
    </source>
</reference>
<dbReference type="EMBL" id="QQYZ01000003">
    <property type="protein sequence ID" value="RSY88787.1"/>
    <property type="molecule type" value="Genomic_DNA"/>
</dbReference>
<organism evidence="3 4">
    <name type="scientific">Sphingomonas koreensis</name>
    <dbReference type="NCBI Taxonomy" id="93064"/>
    <lineage>
        <taxon>Bacteria</taxon>
        <taxon>Pseudomonadati</taxon>
        <taxon>Pseudomonadota</taxon>
        <taxon>Alphaproteobacteria</taxon>
        <taxon>Sphingomonadales</taxon>
        <taxon>Sphingomonadaceae</taxon>
        <taxon>Sphingomonas</taxon>
    </lineage>
</organism>
<dbReference type="Gene3D" id="3.60.70.12">
    <property type="entry name" value="L-amino peptidase D-ALA esterase/amidase"/>
    <property type="match status" value="1"/>
</dbReference>
<dbReference type="GO" id="GO:0004177">
    <property type="term" value="F:aminopeptidase activity"/>
    <property type="evidence" value="ECO:0007669"/>
    <property type="project" value="TreeGrafter"/>
</dbReference>
<sequence>MRAALAILLLLSETSTMAQENARPRAREAGVSVGILEPGPLNAITDVAGVKVGQVTLPRSREVNTGVTAVLPHGGNLFQDKVPAGFVAYNAFGKFMGSTQVAELGEIETPILLTNTLNVAEAAAGAIEWTLTQPGNGEVRSVNAVVGETNDGWLNDIRARRVSIADARRAIEIAKDGPVAEGAVGAGTGTVAFGYKAGIGTSSRKLPASLGGWTVGVLVQSNYGGVLTIAGEPVGVKLGRYDYRQQVEAKKADGSVVIVIATDAPLSDRNLRRIAERAFAGIARTGSSFSNGSGDYAIAFSTSPAVRRTAGRREGIAQVEDLANDRVSPLFQATIEATEEAVLNSLFKAETVTGHRGTAEALPLDKVLPLLKLRTTKSR</sequence>
<feature type="chain" id="PRO_5019263852" evidence="2">
    <location>
        <begin position="19"/>
        <end position="379"/>
    </location>
</feature>
<dbReference type="CDD" id="cd02253">
    <property type="entry name" value="DmpA"/>
    <property type="match status" value="1"/>
</dbReference>
<evidence type="ECO:0000256" key="1">
    <source>
        <dbReference type="ARBA" id="ARBA00007068"/>
    </source>
</evidence>
<dbReference type="InterPro" id="IPR016117">
    <property type="entry name" value="ArgJ-like_dom_sf"/>
</dbReference>
<dbReference type="Proteomes" id="UP000287746">
    <property type="component" value="Unassembled WGS sequence"/>
</dbReference>
<name>A0A430G754_9SPHN</name>
<comment type="similarity">
    <text evidence="1">Belongs to the peptidase S58 family.</text>
</comment>
<dbReference type="AlphaFoldDB" id="A0A430G754"/>
<dbReference type="InterPro" id="IPR005321">
    <property type="entry name" value="Peptidase_S58_DmpA"/>
</dbReference>
<dbReference type="PANTHER" id="PTHR36512:SF3">
    <property type="entry name" value="BLR5678 PROTEIN"/>
    <property type="match status" value="1"/>
</dbReference>
<feature type="signal peptide" evidence="2">
    <location>
        <begin position="1"/>
        <end position="18"/>
    </location>
</feature>
<accession>A0A430G754</accession>
<dbReference type="Pfam" id="PF03576">
    <property type="entry name" value="Peptidase_S58"/>
    <property type="match status" value="1"/>
</dbReference>
<comment type="caution">
    <text evidence="3">The sequence shown here is derived from an EMBL/GenBank/DDBJ whole genome shotgun (WGS) entry which is preliminary data.</text>
</comment>
<evidence type="ECO:0000313" key="3">
    <source>
        <dbReference type="EMBL" id="RSY88787.1"/>
    </source>
</evidence>